<organism evidence="1 2">
    <name type="scientific">Elysia crispata</name>
    <name type="common">lettuce slug</name>
    <dbReference type="NCBI Taxonomy" id="231223"/>
    <lineage>
        <taxon>Eukaryota</taxon>
        <taxon>Metazoa</taxon>
        <taxon>Spiralia</taxon>
        <taxon>Lophotrochozoa</taxon>
        <taxon>Mollusca</taxon>
        <taxon>Gastropoda</taxon>
        <taxon>Heterobranchia</taxon>
        <taxon>Euthyneura</taxon>
        <taxon>Panpulmonata</taxon>
        <taxon>Sacoglossa</taxon>
        <taxon>Placobranchoidea</taxon>
        <taxon>Plakobranchidae</taxon>
        <taxon>Elysia</taxon>
    </lineage>
</organism>
<dbReference type="EMBL" id="JAWDGP010007992">
    <property type="protein sequence ID" value="KAK3697911.1"/>
    <property type="molecule type" value="Genomic_DNA"/>
</dbReference>
<dbReference type="Proteomes" id="UP001283361">
    <property type="component" value="Unassembled WGS sequence"/>
</dbReference>
<sequence length="162" mass="17943">MHTTQKVMRASTCAVQHCYIVSPLPLQFTGITQHSSGRQKRAVVEQYVSTTLDMTLSHLTIYASQFAAHFGMTFRGDEVSKVVYSLQLIVALTSLCGERRSQAMIGPGEKGVNCEQPCLLPLSCETGECLTPDYIVTECVICEEQTSQKQLTEDRRFGKETG</sequence>
<reference evidence="1" key="1">
    <citation type="journal article" date="2023" name="G3 (Bethesda)">
        <title>A reference genome for the long-term kleptoplast-retaining sea slug Elysia crispata morphotype clarki.</title>
        <authorList>
            <person name="Eastman K.E."/>
            <person name="Pendleton A.L."/>
            <person name="Shaikh M.A."/>
            <person name="Suttiyut T."/>
            <person name="Ogas R."/>
            <person name="Tomko P."/>
            <person name="Gavelis G."/>
            <person name="Widhalm J.R."/>
            <person name="Wisecaver J.H."/>
        </authorList>
    </citation>
    <scope>NUCLEOTIDE SEQUENCE</scope>
    <source>
        <strain evidence="1">ECLA1</strain>
    </source>
</reference>
<keyword evidence="2" id="KW-1185">Reference proteome</keyword>
<accession>A0AAE0XMV8</accession>
<dbReference type="AlphaFoldDB" id="A0AAE0XMV8"/>
<protein>
    <submittedName>
        <fullName evidence="1">Uncharacterized protein</fullName>
    </submittedName>
</protein>
<proteinExistence type="predicted"/>
<comment type="caution">
    <text evidence="1">The sequence shown here is derived from an EMBL/GenBank/DDBJ whole genome shotgun (WGS) entry which is preliminary data.</text>
</comment>
<gene>
    <name evidence="1" type="ORF">RRG08_052856</name>
</gene>
<name>A0AAE0XMV8_9GAST</name>
<evidence type="ECO:0000313" key="2">
    <source>
        <dbReference type="Proteomes" id="UP001283361"/>
    </source>
</evidence>
<evidence type="ECO:0000313" key="1">
    <source>
        <dbReference type="EMBL" id="KAK3697911.1"/>
    </source>
</evidence>